<dbReference type="InterPro" id="IPR027484">
    <property type="entry name" value="PInositol-4-P-5-kinase_N"/>
</dbReference>
<dbReference type="InterPro" id="IPR027409">
    <property type="entry name" value="GroEL-like_apical_dom_sf"/>
</dbReference>
<dbReference type="PANTHER" id="PTHR46715">
    <property type="entry name" value="1-PHOSPHATIDYLINOSITOL 3-PHOSPHATE 5-KINASE"/>
    <property type="match status" value="1"/>
</dbReference>
<dbReference type="FunFam" id="3.30.810.10:FF:000001">
    <property type="entry name" value="1-phosphatidylinositol 3-phosphate 5-kinase FAB1"/>
    <property type="match status" value="1"/>
</dbReference>
<dbReference type="PROSITE" id="PS51455">
    <property type="entry name" value="PIPK"/>
    <property type="match status" value="1"/>
</dbReference>
<evidence type="ECO:0000259" key="17">
    <source>
        <dbReference type="PROSITE" id="PS50178"/>
    </source>
</evidence>
<dbReference type="Gene3D" id="3.30.810.10">
    <property type="entry name" value="2-Layer Sandwich"/>
    <property type="match status" value="1"/>
</dbReference>
<sequence>MSKNLQSLTKLTEFAPLQQEEKPQGVGKILSKFFKISKTEHVQNSDNNTASSEGGSTWDKDSTTPSDASSPNIYPVDLDEGRSLPNVLKRISNLLALKTNSLQDYADTDLKQYWMPDSVSKECYECSEKFTTFRRRHHCRVCGQIFCSQCCNQQIPGKIFGCTGDLRVCTYCCKVVLSYLQSSNFNENLSTDLKALQENLQSKFGDSPSTLLANEIAHNAALNASESCEGLRRKISVGYMEERFGTESSATYLSNEEKCKALQNSASLKNLFDEICKSTTGINFGPYKHRRRTYPECFLGSELVDWLICQQKAKTRVQAAALSQALLEGGYIESFSEPIVFTDGYVRYRKGNLFSTNFTRLSPNYEAPPQEEPNWVQQIPHELGNTDSDNEQISPSLTGLSTSNSYMLNLNLEANSVYLSRPLESPYGQQNQENEVRTHTHEETTVVQPSDQRELAPESGWFNASVLREENGEKEAYELLSEAYEQHEHSLLKQLLLARGLPSTWSGILTPLVRNIISVIRPDKNHDAIALDIRNYIQIKKLPGGSKENSYLVNGIVCSKNVAHKDMAVDIENPRILLLECSIVYQRTEGRLMSLEPVLMQEQEYLRHVVARIAALQPDVVLVHKNISRLAQDMLRQHQITLVHNVKRSVLDRLARCTEADIVTAVDAHIGRPKLGTCARFYLKTFNRNKDGGKTLMLFEGLVNPSLGATVLLRGASKSELARVKEVASFMVFSAYNWRLEKSFLMDEFALPPNSRMEFLDDSREASPQSPKPKISVEDLIEKQDKQSSEEGENIRSLLDEKKVTPKQIEIFTDPLQSSEPKKVTVESVNDNSDPLQSYDAASKKSLVGETLTVAQLPFSNKFKKYLDDTILCISPYILLPVPYLETDVGRKCDLRRFFYKDMYYSEQFETSTKSKWKNIETAENVLEDNNKKNLTTLHPFQAAKIRNVDSNSIQNMLAHFRACGGQYSKKEIFNIIGPIPDKPVKVNSEKKRMDVLDPSNHQRLAVLFYSFSHESSNAPAFCVNPWVVYMDFYGRNDIPIGCFLERYCFRASYTCPSKSCSTSMVQHIRRFVHNSGSVTVSLNNFTNEFAEENIVMWSWCTKCQSVSPVVPLSADSWSYSFAKYLELRFHGEIFNRRGQSPCRHSLHHDHYHYFAYKNYVASFKYSSINIWEISLPPPVIKITDNSAERHTALIEEIKTLTQKGHDLFLLIQKKAAVVPGEELEGIGNVWQVLSKEQSQFKQKVEEVQLKLTSPTNENRAFEQEAIFQSYWKIQDSVTNIKLALAEIVENWNCHLGEAIRKSDKRKEKNAVSDLESPANEASEKSIFDSYKEPALSEKGFSTVSTDCFSFLCLTMLLSGESFEEASRHQSDTSGTHIEESTDSKKEIIRKEKSVKNILDKLLPSSGQVNLIPSPFAPDEHYNLPSGAYGTIPVIENELSSIIAHALNSFEYRKALEELDIKKIHNCDQTPSPVSKRKNNTDKEKADDEKVSGLLGFLRNKDSKMDLGSPLAAPATELLDTEQATATSEKPSEDLKKNKHCHIEVQFQDSTCNFFCRVYLADKFANLRSSVLPIGEETYIRSLSRSIHWKAVGGKSGSSFSKTQDDRFILKDMPRAEVQIFLESSANYFTYMQKCCSTMQPTLLGKIVGIYQIFYKNASNVEHRCYLLVMENLFYNRNVSQKFDLKGSMRNRLVVPDNEEGEVVWLDENLLKMTCDNPLYVLPHAKEVLLAAIQNDTEFLSTQSVMDYSLLVGLDMKNKELVLGIIDYIRTFTWDKKLETIVKRTGILGGQGKLPTIISPEEYQKRFIEAMHRYFLEVPDHYAGMGKGLDL</sequence>
<feature type="region of interest" description="Disordered" evidence="16">
    <location>
        <begin position="1"/>
        <end position="24"/>
    </location>
</feature>
<keyword evidence="12" id="KW-0472">Membrane</keyword>
<dbReference type="Gene3D" id="3.30.800.10">
    <property type="entry name" value="Phosphatidylinositol Phosphate Kinase II Beta"/>
    <property type="match status" value="1"/>
</dbReference>
<evidence type="ECO:0000313" key="20">
    <source>
        <dbReference type="EnsemblMetazoa" id="XP_019762577.1"/>
    </source>
</evidence>
<dbReference type="InterPro" id="IPR017455">
    <property type="entry name" value="Znf_FYVE-rel"/>
</dbReference>
<evidence type="ECO:0000256" key="12">
    <source>
        <dbReference type="ARBA" id="ARBA00023136"/>
    </source>
</evidence>
<evidence type="ECO:0000256" key="5">
    <source>
        <dbReference type="ARBA" id="ARBA00022723"/>
    </source>
</evidence>
<comment type="catalytic activity">
    <reaction evidence="13">
        <text>a 1,2-diacyl-sn-glycero-3-phospho-(1D-myo-inositol-3-phosphate) + ATP = a 1,2-diacyl-sn-glycero-3-phospho-(1D-myo-inositol-3,5-bisphosphate) + ADP + H(+)</text>
        <dbReference type="Rhea" id="RHEA:13609"/>
        <dbReference type="ChEBI" id="CHEBI:15378"/>
        <dbReference type="ChEBI" id="CHEBI:30616"/>
        <dbReference type="ChEBI" id="CHEBI:57923"/>
        <dbReference type="ChEBI" id="CHEBI:58088"/>
        <dbReference type="ChEBI" id="CHEBI:456216"/>
        <dbReference type="EC" id="2.7.1.150"/>
    </reaction>
    <physiologicalReaction direction="left-to-right" evidence="13">
        <dbReference type="Rhea" id="RHEA:13610"/>
    </physiologicalReaction>
</comment>
<dbReference type="InterPro" id="IPR027410">
    <property type="entry name" value="TCP-1-like_intermed_sf"/>
</dbReference>
<evidence type="ECO:0000259" key="18">
    <source>
        <dbReference type="PROSITE" id="PS50186"/>
    </source>
</evidence>
<dbReference type="PROSITE" id="PS50186">
    <property type="entry name" value="DEP"/>
    <property type="match status" value="1"/>
</dbReference>
<reference evidence="21" key="1">
    <citation type="journal article" date="2013" name="Genome Biol.">
        <title>Draft genome of the mountain pine beetle, Dendroctonus ponderosae Hopkins, a major forest pest.</title>
        <authorList>
            <person name="Keeling C.I."/>
            <person name="Yuen M.M."/>
            <person name="Liao N.Y."/>
            <person name="Docking T.R."/>
            <person name="Chan S.K."/>
            <person name="Taylor G.A."/>
            <person name="Palmquist D.L."/>
            <person name="Jackman S.D."/>
            <person name="Nguyen A."/>
            <person name="Li M."/>
            <person name="Henderson H."/>
            <person name="Janes J.K."/>
            <person name="Zhao Y."/>
            <person name="Pandoh P."/>
            <person name="Moore R."/>
            <person name="Sperling F.A."/>
            <person name="Huber D.P."/>
            <person name="Birol I."/>
            <person name="Jones S.J."/>
            <person name="Bohlmann J."/>
        </authorList>
    </citation>
    <scope>NUCLEOTIDE SEQUENCE</scope>
</reference>
<dbReference type="SUPFAM" id="SSF57903">
    <property type="entry name" value="FYVE/PHD zinc finger"/>
    <property type="match status" value="1"/>
</dbReference>
<accession>A0AAR5PNS4</accession>
<dbReference type="SUPFAM" id="SSF56104">
    <property type="entry name" value="SAICAR synthase-like"/>
    <property type="match status" value="1"/>
</dbReference>
<evidence type="ECO:0000256" key="11">
    <source>
        <dbReference type="ARBA" id="ARBA00022840"/>
    </source>
</evidence>
<feature type="compositionally biased region" description="Polar residues" evidence="16">
    <location>
        <begin position="1"/>
        <end position="10"/>
    </location>
</feature>
<evidence type="ECO:0000256" key="15">
    <source>
        <dbReference type="PROSITE-ProRule" id="PRU00781"/>
    </source>
</evidence>
<dbReference type="GO" id="GO:0000285">
    <property type="term" value="F:1-phosphatidylinositol-3-phosphate 5-kinase activity"/>
    <property type="evidence" value="ECO:0007669"/>
    <property type="project" value="UniProtKB-EC"/>
</dbReference>
<dbReference type="GO" id="GO:0035556">
    <property type="term" value="P:intracellular signal transduction"/>
    <property type="evidence" value="ECO:0007669"/>
    <property type="project" value="InterPro"/>
</dbReference>
<evidence type="ECO:0000256" key="9">
    <source>
        <dbReference type="ARBA" id="ARBA00022777"/>
    </source>
</evidence>
<keyword evidence="11 15" id="KW-0067">ATP-binding</keyword>
<dbReference type="SUPFAM" id="SSF52029">
    <property type="entry name" value="GroEL apical domain-like"/>
    <property type="match status" value="1"/>
</dbReference>
<dbReference type="PROSITE" id="PS50178">
    <property type="entry name" value="ZF_FYVE"/>
    <property type="match status" value="1"/>
</dbReference>
<keyword evidence="8 14" id="KW-0863">Zinc-finger</keyword>
<feature type="compositionally biased region" description="Basic and acidic residues" evidence="16">
    <location>
        <begin position="434"/>
        <end position="444"/>
    </location>
</feature>
<feature type="region of interest" description="Disordered" evidence="16">
    <location>
        <begin position="761"/>
        <end position="798"/>
    </location>
</feature>
<feature type="compositionally biased region" description="Basic and acidic residues" evidence="16">
    <location>
        <begin position="1479"/>
        <end position="1488"/>
    </location>
</feature>
<comment type="subcellular location">
    <subcellularLocation>
        <location evidence="1">Endosome membrane</location>
    </subcellularLocation>
</comment>
<dbReference type="EC" id="2.7.1.150" evidence="2"/>
<proteinExistence type="predicted"/>
<dbReference type="Gene3D" id="3.30.40.10">
    <property type="entry name" value="Zinc/RING finger domain, C3HC4 (zinc finger)"/>
    <property type="match status" value="1"/>
</dbReference>
<dbReference type="SMART" id="SM00330">
    <property type="entry name" value="PIPKc"/>
    <property type="match status" value="1"/>
</dbReference>
<dbReference type="CDD" id="cd03334">
    <property type="entry name" value="Fab1_TCP"/>
    <property type="match status" value="1"/>
</dbReference>
<evidence type="ECO:0000259" key="19">
    <source>
        <dbReference type="PROSITE" id="PS51455"/>
    </source>
</evidence>
<feature type="region of interest" description="Disordered" evidence="16">
    <location>
        <begin position="428"/>
        <end position="454"/>
    </location>
</feature>
<dbReference type="GO" id="GO:0032438">
    <property type="term" value="P:melanosome organization"/>
    <property type="evidence" value="ECO:0007669"/>
    <property type="project" value="TreeGrafter"/>
</dbReference>
<feature type="region of interest" description="Disordered" evidence="16">
    <location>
        <begin position="42"/>
        <end position="77"/>
    </location>
</feature>
<evidence type="ECO:0000256" key="3">
    <source>
        <dbReference type="ARBA" id="ARBA00022553"/>
    </source>
</evidence>
<dbReference type="FunFam" id="3.50.7.10:FF:000007">
    <property type="entry name" value="1-phosphatidylinositol 3-phosphate 5-kinase isoform X1"/>
    <property type="match status" value="1"/>
</dbReference>
<evidence type="ECO:0000256" key="4">
    <source>
        <dbReference type="ARBA" id="ARBA00022679"/>
    </source>
</evidence>
<keyword evidence="9 15" id="KW-0418">Kinase</keyword>
<dbReference type="GO" id="GO:0008270">
    <property type="term" value="F:zinc ion binding"/>
    <property type="evidence" value="ECO:0007669"/>
    <property type="project" value="UniProtKB-KW"/>
</dbReference>
<dbReference type="GO" id="GO:0005524">
    <property type="term" value="F:ATP binding"/>
    <property type="evidence" value="ECO:0007669"/>
    <property type="project" value="UniProtKB-UniRule"/>
</dbReference>
<feature type="domain" description="FYVE-type" evidence="17">
    <location>
        <begin position="117"/>
        <end position="172"/>
    </location>
</feature>
<reference evidence="20" key="2">
    <citation type="submission" date="2024-08" db="UniProtKB">
        <authorList>
            <consortium name="EnsemblMetazoa"/>
        </authorList>
    </citation>
    <scope>IDENTIFICATION</scope>
</reference>
<dbReference type="PANTHER" id="PTHR46715:SF1">
    <property type="entry name" value="1-PHOSPHATIDYLINOSITOL 3-PHOSPHATE 5-KINASE"/>
    <property type="match status" value="1"/>
</dbReference>
<dbReference type="Pfam" id="PF01504">
    <property type="entry name" value="PIP5K"/>
    <property type="match status" value="2"/>
</dbReference>
<evidence type="ECO:0000313" key="21">
    <source>
        <dbReference type="Proteomes" id="UP000019118"/>
    </source>
</evidence>
<feature type="compositionally biased region" description="Polar residues" evidence="16">
    <location>
        <begin position="63"/>
        <end position="72"/>
    </location>
</feature>
<dbReference type="CDD" id="cd17300">
    <property type="entry name" value="PIPKc_PIKfyve"/>
    <property type="match status" value="1"/>
</dbReference>
<evidence type="ECO:0000256" key="2">
    <source>
        <dbReference type="ARBA" id="ARBA00012009"/>
    </source>
</evidence>
<evidence type="ECO:0000256" key="1">
    <source>
        <dbReference type="ARBA" id="ARBA00004608"/>
    </source>
</evidence>
<dbReference type="InterPro" id="IPR000591">
    <property type="entry name" value="DEP_dom"/>
</dbReference>
<dbReference type="CDD" id="cd15725">
    <property type="entry name" value="FYVE_PIKfyve_Fab1"/>
    <property type="match status" value="1"/>
</dbReference>
<dbReference type="GO" id="GO:0090385">
    <property type="term" value="P:phagosome-lysosome fusion"/>
    <property type="evidence" value="ECO:0007669"/>
    <property type="project" value="TreeGrafter"/>
</dbReference>
<feature type="compositionally biased region" description="Basic and acidic residues" evidence="16">
    <location>
        <begin position="775"/>
        <end position="789"/>
    </location>
</feature>
<evidence type="ECO:0000256" key="6">
    <source>
        <dbReference type="ARBA" id="ARBA00022741"/>
    </source>
</evidence>
<dbReference type="SMART" id="SM00064">
    <property type="entry name" value="FYVE"/>
    <property type="match status" value="1"/>
</dbReference>
<keyword evidence="4 15" id="KW-0808">Transferase</keyword>
<dbReference type="Pfam" id="PF01363">
    <property type="entry name" value="FYVE"/>
    <property type="match status" value="1"/>
</dbReference>
<dbReference type="EnsemblMetazoa" id="XM_019907018.1">
    <property type="protein sequence ID" value="XP_019762577.1"/>
    <property type="gene ID" value="LOC109539339"/>
</dbReference>
<dbReference type="GO" id="GO:0010008">
    <property type="term" value="C:endosome membrane"/>
    <property type="evidence" value="ECO:0007669"/>
    <property type="project" value="UniProtKB-SubCell"/>
</dbReference>
<evidence type="ECO:0000256" key="14">
    <source>
        <dbReference type="PROSITE-ProRule" id="PRU00091"/>
    </source>
</evidence>
<dbReference type="InterPro" id="IPR027483">
    <property type="entry name" value="PInositol-4-P-4/5-kinase_C_sf"/>
</dbReference>
<keyword evidence="5" id="KW-0479">Metal-binding</keyword>
<dbReference type="InterPro" id="IPR002423">
    <property type="entry name" value="Cpn60/GroEL/TCP-1"/>
</dbReference>
<dbReference type="Gene3D" id="1.10.10.10">
    <property type="entry name" value="Winged helix-like DNA-binding domain superfamily/Winged helix DNA-binding domain"/>
    <property type="match status" value="1"/>
</dbReference>
<dbReference type="GO" id="GO:1903426">
    <property type="term" value="P:regulation of reactive oxygen species biosynthetic process"/>
    <property type="evidence" value="ECO:0007669"/>
    <property type="project" value="TreeGrafter"/>
</dbReference>
<evidence type="ECO:0000256" key="10">
    <source>
        <dbReference type="ARBA" id="ARBA00022833"/>
    </source>
</evidence>
<name>A0AAR5PNS4_DENPD</name>
<feature type="region of interest" description="Disordered" evidence="16">
    <location>
        <begin position="1307"/>
        <end position="1326"/>
    </location>
</feature>
<organism evidence="20 21">
    <name type="scientific">Dendroctonus ponderosae</name>
    <name type="common">Mountain pine beetle</name>
    <dbReference type="NCBI Taxonomy" id="77166"/>
    <lineage>
        <taxon>Eukaryota</taxon>
        <taxon>Metazoa</taxon>
        <taxon>Ecdysozoa</taxon>
        <taxon>Arthropoda</taxon>
        <taxon>Hexapoda</taxon>
        <taxon>Insecta</taxon>
        <taxon>Pterygota</taxon>
        <taxon>Neoptera</taxon>
        <taxon>Endopterygota</taxon>
        <taxon>Coleoptera</taxon>
        <taxon>Polyphaga</taxon>
        <taxon>Cucujiformia</taxon>
        <taxon>Curculionidae</taxon>
        <taxon>Scolytinae</taxon>
        <taxon>Dendroctonus</taxon>
    </lineage>
</organism>
<dbReference type="InterPro" id="IPR000306">
    <property type="entry name" value="Znf_FYVE"/>
</dbReference>
<dbReference type="Pfam" id="PF00610">
    <property type="entry name" value="DEP"/>
    <property type="match status" value="1"/>
</dbReference>
<dbReference type="GO" id="GO:0052810">
    <property type="term" value="F:1-phosphatidylinositol-5-kinase activity"/>
    <property type="evidence" value="ECO:0007669"/>
    <property type="project" value="UniProtKB-ARBA"/>
</dbReference>
<keyword evidence="21" id="KW-1185">Reference proteome</keyword>
<dbReference type="InterPro" id="IPR036390">
    <property type="entry name" value="WH_DNA-bd_sf"/>
</dbReference>
<evidence type="ECO:0000256" key="16">
    <source>
        <dbReference type="SAM" id="MobiDB-lite"/>
    </source>
</evidence>
<dbReference type="InterPro" id="IPR011011">
    <property type="entry name" value="Znf_FYVE_PHD"/>
</dbReference>
<dbReference type="InterPro" id="IPR002498">
    <property type="entry name" value="PInositol-4-P-4/5-kinase_core"/>
</dbReference>
<evidence type="ECO:0000256" key="7">
    <source>
        <dbReference type="ARBA" id="ARBA00022753"/>
    </source>
</evidence>
<dbReference type="FunFam" id="3.30.40.10:FF:000057">
    <property type="entry name" value="1-phosphatidylinositol 3-phosphate 5-kinase isoform X1"/>
    <property type="match status" value="1"/>
</dbReference>
<dbReference type="SUPFAM" id="SSF54849">
    <property type="entry name" value="GroEL-intermediate domain like"/>
    <property type="match status" value="1"/>
</dbReference>
<feature type="domain" description="PIPK" evidence="19">
    <location>
        <begin position="1490"/>
        <end position="1815"/>
    </location>
</feature>
<keyword evidence="10" id="KW-0862">Zinc</keyword>
<dbReference type="InterPro" id="IPR036388">
    <property type="entry name" value="WH-like_DNA-bd_sf"/>
</dbReference>
<feature type="region of interest" description="Disordered" evidence="16">
    <location>
        <begin position="1366"/>
        <end position="1386"/>
    </location>
</feature>
<keyword evidence="3" id="KW-0597">Phosphoprotein</keyword>
<protein>
    <recommendedName>
        <fullName evidence="2">1-phosphatidylinositol-3-phosphate 5-kinase</fullName>
        <ecNumber evidence="2">2.7.1.150</ecNumber>
    </recommendedName>
</protein>
<evidence type="ECO:0000256" key="13">
    <source>
        <dbReference type="ARBA" id="ARBA00052820"/>
    </source>
</evidence>
<evidence type="ECO:0000256" key="8">
    <source>
        <dbReference type="ARBA" id="ARBA00022771"/>
    </source>
</evidence>
<dbReference type="Pfam" id="PF00118">
    <property type="entry name" value="Cpn60_TCP1"/>
    <property type="match status" value="1"/>
</dbReference>
<dbReference type="SUPFAM" id="SSF46785">
    <property type="entry name" value="Winged helix' DNA-binding domain"/>
    <property type="match status" value="1"/>
</dbReference>
<dbReference type="Proteomes" id="UP000019118">
    <property type="component" value="Unassembled WGS sequence"/>
</dbReference>
<keyword evidence="7" id="KW-0967">Endosome</keyword>
<dbReference type="Gene3D" id="3.50.7.10">
    <property type="entry name" value="GroEL"/>
    <property type="match status" value="1"/>
</dbReference>
<feature type="region of interest" description="Disordered" evidence="16">
    <location>
        <begin position="1467"/>
        <end position="1488"/>
    </location>
</feature>
<dbReference type="GO" id="GO:0046488">
    <property type="term" value="P:phosphatidylinositol metabolic process"/>
    <property type="evidence" value="ECO:0007669"/>
    <property type="project" value="UniProtKB-UniRule"/>
</dbReference>
<feature type="compositionally biased region" description="Polar residues" evidence="16">
    <location>
        <begin position="44"/>
        <end position="55"/>
    </location>
</feature>
<dbReference type="InterPro" id="IPR044769">
    <property type="entry name" value="PIKfyve_PIPKc"/>
</dbReference>
<keyword evidence="6 15" id="KW-0547">Nucleotide-binding</keyword>
<dbReference type="InterPro" id="IPR043548">
    <property type="entry name" value="PIKfyve"/>
</dbReference>
<dbReference type="SMART" id="SM00049">
    <property type="entry name" value="DEP"/>
    <property type="match status" value="1"/>
</dbReference>
<dbReference type="InterPro" id="IPR013083">
    <property type="entry name" value="Znf_RING/FYVE/PHD"/>
</dbReference>
<feature type="domain" description="DEP" evidence="18">
    <location>
        <begin position="278"/>
        <end position="352"/>
    </location>
</feature>